<feature type="non-terminal residue" evidence="1">
    <location>
        <position position="135"/>
    </location>
</feature>
<accession>A0A392RAJ6</accession>
<evidence type="ECO:0000313" key="2">
    <source>
        <dbReference type="Proteomes" id="UP000265520"/>
    </source>
</evidence>
<protein>
    <submittedName>
        <fullName evidence="1">Uncharacterized protein</fullName>
    </submittedName>
</protein>
<dbReference type="Proteomes" id="UP000265520">
    <property type="component" value="Unassembled WGS sequence"/>
</dbReference>
<proteinExistence type="predicted"/>
<comment type="caution">
    <text evidence="1">The sequence shown here is derived from an EMBL/GenBank/DDBJ whole genome shotgun (WGS) entry which is preliminary data.</text>
</comment>
<dbReference type="EMBL" id="LXQA010198923">
    <property type="protein sequence ID" value="MCI32810.1"/>
    <property type="molecule type" value="Genomic_DNA"/>
</dbReference>
<feature type="non-terminal residue" evidence="1">
    <location>
        <position position="1"/>
    </location>
</feature>
<evidence type="ECO:0000313" key="1">
    <source>
        <dbReference type="EMBL" id="MCI32810.1"/>
    </source>
</evidence>
<sequence length="135" mass="15979">EWTDRQHRNSPRTHHSLKRLINQWRHHHHALDQGRDIDLSKIGHFDYAASIHSHTEIYRLADDKLRKYLRETVQPPAASTSTGGYVFCETLKILMELRAAYDLMDQSGISRYEKSFSRKTKIYALAGEELRRYLR</sequence>
<keyword evidence="2" id="KW-1185">Reference proteome</keyword>
<name>A0A392RAJ6_9FABA</name>
<reference evidence="1 2" key="1">
    <citation type="journal article" date="2018" name="Front. Plant Sci.">
        <title>Red Clover (Trifolium pratense) and Zigzag Clover (T. medium) - A Picture of Genomic Similarities and Differences.</title>
        <authorList>
            <person name="Dluhosova J."/>
            <person name="Istvanek J."/>
            <person name="Nedelnik J."/>
            <person name="Repkova J."/>
        </authorList>
    </citation>
    <scope>NUCLEOTIDE SEQUENCE [LARGE SCALE GENOMIC DNA]</scope>
    <source>
        <strain evidence="2">cv. 10/8</strain>
        <tissue evidence="1">Leaf</tissue>
    </source>
</reference>
<dbReference type="AlphaFoldDB" id="A0A392RAJ6"/>
<organism evidence="1 2">
    <name type="scientific">Trifolium medium</name>
    <dbReference type="NCBI Taxonomy" id="97028"/>
    <lineage>
        <taxon>Eukaryota</taxon>
        <taxon>Viridiplantae</taxon>
        <taxon>Streptophyta</taxon>
        <taxon>Embryophyta</taxon>
        <taxon>Tracheophyta</taxon>
        <taxon>Spermatophyta</taxon>
        <taxon>Magnoliopsida</taxon>
        <taxon>eudicotyledons</taxon>
        <taxon>Gunneridae</taxon>
        <taxon>Pentapetalae</taxon>
        <taxon>rosids</taxon>
        <taxon>fabids</taxon>
        <taxon>Fabales</taxon>
        <taxon>Fabaceae</taxon>
        <taxon>Papilionoideae</taxon>
        <taxon>50 kb inversion clade</taxon>
        <taxon>NPAAA clade</taxon>
        <taxon>Hologalegina</taxon>
        <taxon>IRL clade</taxon>
        <taxon>Trifolieae</taxon>
        <taxon>Trifolium</taxon>
    </lineage>
</organism>